<dbReference type="HOGENOM" id="CLU_1910642_0_0_1"/>
<reference evidence="3" key="2">
    <citation type="submission" date="2012-11" db="EMBL/GenBank/DDBJ databases">
        <authorList>
            <person name="Kuo A."/>
            <person name="Curtis B.A."/>
            <person name="Tanifuji G."/>
            <person name="Burki F."/>
            <person name="Gruber A."/>
            <person name="Irimia M."/>
            <person name="Maruyama S."/>
            <person name="Arias M.C."/>
            <person name="Ball S.G."/>
            <person name="Gile G.H."/>
            <person name="Hirakawa Y."/>
            <person name="Hopkins J.F."/>
            <person name="Rensing S.A."/>
            <person name="Schmutz J."/>
            <person name="Symeonidi A."/>
            <person name="Elias M."/>
            <person name="Eveleigh R.J."/>
            <person name="Herman E.K."/>
            <person name="Klute M.J."/>
            <person name="Nakayama T."/>
            <person name="Obornik M."/>
            <person name="Reyes-Prieto A."/>
            <person name="Armbrust E.V."/>
            <person name="Aves S.J."/>
            <person name="Beiko R.G."/>
            <person name="Coutinho P."/>
            <person name="Dacks J.B."/>
            <person name="Durnford D.G."/>
            <person name="Fast N.M."/>
            <person name="Green B.R."/>
            <person name="Grisdale C."/>
            <person name="Hempe F."/>
            <person name="Henrissat B."/>
            <person name="Hoppner M.P."/>
            <person name="Ishida K.-I."/>
            <person name="Kim E."/>
            <person name="Koreny L."/>
            <person name="Kroth P.G."/>
            <person name="Liu Y."/>
            <person name="Malik S.-B."/>
            <person name="Maier U.G."/>
            <person name="McRose D."/>
            <person name="Mock T."/>
            <person name="Neilson J.A."/>
            <person name="Onodera N.T."/>
            <person name="Poole A.M."/>
            <person name="Pritham E.J."/>
            <person name="Richards T.A."/>
            <person name="Rocap G."/>
            <person name="Roy S.W."/>
            <person name="Sarai C."/>
            <person name="Schaack S."/>
            <person name="Shirato S."/>
            <person name="Slamovits C.H."/>
            <person name="Spencer D.F."/>
            <person name="Suzuki S."/>
            <person name="Worden A.Z."/>
            <person name="Zauner S."/>
            <person name="Barry K."/>
            <person name="Bell C."/>
            <person name="Bharti A.K."/>
            <person name="Crow J.A."/>
            <person name="Grimwood J."/>
            <person name="Kramer R."/>
            <person name="Lindquist E."/>
            <person name="Lucas S."/>
            <person name="Salamov A."/>
            <person name="McFadden G.I."/>
            <person name="Lane C.E."/>
            <person name="Keeling P.J."/>
            <person name="Gray M.W."/>
            <person name="Grigoriev I.V."/>
            <person name="Archibald J.M."/>
        </authorList>
    </citation>
    <scope>NUCLEOTIDE SEQUENCE</scope>
    <source>
        <strain evidence="3">CCMP2712</strain>
    </source>
</reference>
<proteinExistence type="predicted"/>
<sequence>MTPCAVGLGESVQHSLCLRGGSIAQLAGLKETKKMVEEEKIVLDPKEKREMLAKVPKIDHKDEYQKFKSKVILLDPMELLVSVKDRFCGAFVNLRDFVLDNTGNLIYKALPFTIAILHLPFFKGVTEGTPAFE</sequence>
<keyword evidence="3" id="KW-1185">Reference proteome</keyword>
<evidence type="ECO:0000313" key="1">
    <source>
        <dbReference type="EMBL" id="EKX35559.1"/>
    </source>
</evidence>
<dbReference type="Proteomes" id="UP000011087">
    <property type="component" value="Unassembled WGS sequence"/>
</dbReference>
<dbReference type="AlphaFoldDB" id="L1IHY8"/>
<protein>
    <submittedName>
        <fullName evidence="1 2">Uncharacterized protein</fullName>
    </submittedName>
</protein>
<evidence type="ECO:0000313" key="2">
    <source>
        <dbReference type="EnsemblProtists" id="EKX35559"/>
    </source>
</evidence>
<gene>
    <name evidence="1" type="ORF">GUITHDRAFT_155450</name>
</gene>
<reference evidence="1 3" key="1">
    <citation type="journal article" date="2012" name="Nature">
        <title>Algal genomes reveal evolutionary mosaicism and the fate of nucleomorphs.</title>
        <authorList>
            <consortium name="DOE Joint Genome Institute"/>
            <person name="Curtis B.A."/>
            <person name="Tanifuji G."/>
            <person name="Burki F."/>
            <person name="Gruber A."/>
            <person name="Irimia M."/>
            <person name="Maruyama S."/>
            <person name="Arias M.C."/>
            <person name="Ball S.G."/>
            <person name="Gile G.H."/>
            <person name="Hirakawa Y."/>
            <person name="Hopkins J.F."/>
            <person name="Kuo A."/>
            <person name="Rensing S.A."/>
            <person name="Schmutz J."/>
            <person name="Symeonidi A."/>
            <person name="Elias M."/>
            <person name="Eveleigh R.J."/>
            <person name="Herman E.K."/>
            <person name="Klute M.J."/>
            <person name="Nakayama T."/>
            <person name="Obornik M."/>
            <person name="Reyes-Prieto A."/>
            <person name="Armbrust E.V."/>
            <person name="Aves S.J."/>
            <person name="Beiko R.G."/>
            <person name="Coutinho P."/>
            <person name="Dacks J.B."/>
            <person name="Durnford D.G."/>
            <person name="Fast N.M."/>
            <person name="Green B.R."/>
            <person name="Grisdale C.J."/>
            <person name="Hempel F."/>
            <person name="Henrissat B."/>
            <person name="Hoppner M.P."/>
            <person name="Ishida K."/>
            <person name="Kim E."/>
            <person name="Koreny L."/>
            <person name="Kroth P.G."/>
            <person name="Liu Y."/>
            <person name="Malik S.B."/>
            <person name="Maier U.G."/>
            <person name="McRose D."/>
            <person name="Mock T."/>
            <person name="Neilson J.A."/>
            <person name="Onodera N.T."/>
            <person name="Poole A.M."/>
            <person name="Pritham E.J."/>
            <person name="Richards T.A."/>
            <person name="Rocap G."/>
            <person name="Roy S.W."/>
            <person name="Sarai C."/>
            <person name="Schaack S."/>
            <person name="Shirato S."/>
            <person name="Slamovits C.H."/>
            <person name="Spencer D.F."/>
            <person name="Suzuki S."/>
            <person name="Worden A.Z."/>
            <person name="Zauner S."/>
            <person name="Barry K."/>
            <person name="Bell C."/>
            <person name="Bharti A.K."/>
            <person name="Crow J.A."/>
            <person name="Grimwood J."/>
            <person name="Kramer R."/>
            <person name="Lindquist E."/>
            <person name="Lucas S."/>
            <person name="Salamov A."/>
            <person name="McFadden G.I."/>
            <person name="Lane C.E."/>
            <person name="Keeling P.J."/>
            <person name="Gray M.W."/>
            <person name="Grigoriev I.V."/>
            <person name="Archibald J.M."/>
        </authorList>
    </citation>
    <scope>NUCLEOTIDE SEQUENCE</scope>
    <source>
        <strain evidence="1 3">CCMP2712</strain>
    </source>
</reference>
<dbReference type="RefSeq" id="XP_005822539.1">
    <property type="nucleotide sequence ID" value="XM_005822482.1"/>
</dbReference>
<name>L1IHY8_GUITC</name>
<reference evidence="2" key="3">
    <citation type="submission" date="2015-06" db="UniProtKB">
        <authorList>
            <consortium name="EnsemblProtists"/>
        </authorList>
    </citation>
    <scope>IDENTIFICATION</scope>
</reference>
<dbReference type="GeneID" id="17292284"/>
<dbReference type="EnsemblProtists" id="EKX35559">
    <property type="protein sequence ID" value="EKX35559"/>
    <property type="gene ID" value="GUITHDRAFT_155450"/>
</dbReference>
<dbReference type="KEGG" id="gtt:GUITHDRAFT_155450"/>
<dbReference type="EMBL" id="JH993088">
    <property type="protein sequence ID" value="EKX35559.1"/>
    <property type="molecule type" value="Genomic_DNA"/>
</dbReference>
<dbReference type="PaxDb" id="55529-EKX35559"/>
<evidence type="ECO:0000313" key="3">
    <source>
        <dbReference type="Proteomes" id="UP000011087"/>
    </source>
</evidence>
<organism evidence="1">
    <name type="scientific">Guillardia theta (strain CCMP2712)</name>
    <name type="common">Cryptophyte</name>
    <dbReference type="NCBI Taxonomy" id="905079"/>
    <lineage>
        <taxon>Eukaryota</taxon>
        <taxon>Cryptophyceae</taxon>
        <taxon>Pyrenomonadales</taxon>
        <taxon>Geminigeraceae</taxon>
        <taxon>Guillardia</taxon>
    </lineage>
</organism>
<accession>L1IHY8</accession>